<feature type="non-terminal residue" evidence="2">
    <location>
        <position position="1"/>
    </location>
</feature>
<reference evidence="2 3" key="1">
    <citation type="submission" date="2016-10" db="EMBL/GenBank/DDBJ databases">
        <authorList>
            <person name="de Groot N.N."/>
        </authorList>
    </citation>
    <scope>NUCLEOTIDE SEQUENCE [LARGE SCALE GENOMIC DNA]</scope>
    <source>
        <strain evidence="2 3">DSM 26424</strain>
    </source>
</reference>
<dbReference type="AlphaFoldDB" id="A0A1G8VGX7"/>
<keyword evidence="3" id="KW-1185">Reference proteome</keyword>
<gene>
    <name evidence="2" type="ORF">SAMN04487993_11041</name>
</gene>
<sequence>VRGACPPDHRQQRQTGEISSSAFGEITSSTHTESGCVSSTAEPVKTGRYHMKMEDISMIKVKGNLTTALALSAGLLALSLLPSKANADISLNEVLDACEASVVQSTDAPLLRFGEVIDENERQQRIRLNTSVGTLVATIFPPLFNNVLGCILWGGHPDLKAEFANEWQDWVEWEEAEGAAKRWQEDRLKVPGSVDLTDNQQPGFVVARCDVLENGIVLANQPAVTGVIRQTTPNLDPPPSPNIFFQFSVMRALPGRCQAAVDARLDQ</sequence>
<feature type="compositionally biased region" description="Polar residues" evidence="1">
    <location>
        <begin position="13"/>
        <end position="22"/>
    </location>
</feature>
<name>A0A1G8VGX7_9RHOB</name>
<evidence type="ECO:0000256" key="1">
    <source>
        <dbReference type="SAM" id="MobiDB-lite"/>
    </source>
</evidence>
<protein>
    <submittedName>
        <fullName evidence="2">Uncharacterized protein</fullName>
    </submittedName>
</protein>
<proteinExistence type="predicted"/>
<accession>A0A1G8VGX7</accession>
<evidence type="ECO:0000313" key="3">
    <source>
        <dbReference type="Proteomes" id="UP000199093"/>
    </source>
</evidence>
<organism evidence="2 3">
    <name type="scientific">Salipiger marinus</name>
    <dbReference type="NCBI Taxonomy" id="555512"/>
    <lineage>
        <taxon>Bacteria</taxon>
        <taxon>Pseudomonadati</taxon>
        <taxon>Pseudomonadota</taxon>
        <taxon>Alphaproteobacteria</taxon>
        <taxon>Rhodobacterales</taxon>
        <taxon>Roseobacteraceae</taxon>
        <taxon>Salipiger</taxon>
    </lineage>
</organism>
<dbReference type="Proteomes" id="UP000199093">
    <property type="component" value="Unassembled WGS sequence"/>
</dbReference>
<dbReference type="EMBL" id="FNEJ01000104">
    <property type="protein sequence ID" value="SDJ65147.1"/>
    <property type="molecule type" value="Genomic_DNA"/>
</dbReference>
<feature type="region of interest" description="Disordered" evidence="1">
    <location>
        <begin position="1"/>
        <end position="22"/>
    </location>
</feature>
<evidence type="ECO:0000313" key="2">
    <source>
        <dbReference type="EMBL" id="SDJ65147.1"/>
    </source>
</evidence>